<dbReference type="RefSeq" id="WP_146452202.1">
    <property type="nucleotide sequence ID" value="NZ_SJPS01000006.1"/>
</dbReference>
<dbReference type="Gene3D" id="3.40.630.10">
    <property type="entry name" value="Zn peptidases"/>
    <property type="match status" value="1"/>
</dbReference>
<dbReference type="SMART" id="SM00631">
    <property type="entry name" value="Zn_pept"/>
    <property type="match status" value="1"/>
</dbReference>
<name>A0A5C6CJG1_9BACT</name>
<sequence length="256" mass="27689" precursor="true">MTIHQAAKCFFLSSCCCWAFALFTDLSFGVQHAEQENVQRTTIGHSVLGKPISCEVYGEGSDVLMVIATIHGNEAAGTPLLAAFADWLKSHEAELEGHTVVLIPVANPDGMTAKERFNSRGVDLNRNFPAGNWDEAKVKLHGQAPLSEPESRALLQAIAHYFPDRIVSIHQPLACVDYDGPAHELAVAMAGDGPLPVKKLGGLPGSLGSFIGESMKKPIITWELPRDASNDPQELWNVYGKSLIAALQFQSSEEAE</sequence>
<feature type="signal peptide" evidence="8">
    <location>
        <begin position="1"/>
        <end position="21"/>
    </location>
</feature>
<evidence type="ECO:0000313" key="11">
    <source>
        <dbReference type="Proteomes" id="UP000318437"/>
    </source>
</evidence>
<dbReference type="InterPro" id="IPR000834">
    <property type="entry name" value="Peptidase_M14"/>
</dbReference>
<evidence type="ECO:0000256" key="1">
    <source>
        <dbReference type="ARBA" id="ARBA00001947"/>
    </source>
</evidence>
<gene>
    <name evidence="10" type="primary">bcn</name>
    <name evidence="10" type="ORF">Pla144_38920</name>
</gene>
<keyword evidence="8" id="KW-0732">Signal</keyword>
<dbReference type="Pfam" id="PF00246">
    <property type="entry name" value="Peptidase_M14"/>
    <property type="match status" value="1"/>
</dbReference>
<dbReference type="SUPFAM" id="SSF53187">
    <property type="entry name" value="Zn-dependent exopeptidases"/>
    <property type="match status" value="1"/>
</dbReference>
<dbReference type="Proteomes" id="UP000318437">
    <property type="component" value="Unassembled WGS sequence"/>
</dbReference>
<evidence type="ECO:0000256" key="7">
    <source>
        <dbReference type="PROSITE-ProRule" id="PRU01379"/>
    </source>
</evidence>
<keyword evidence="11" id="KW-1185">Reference proteome</keyword>
<dbReference type="GO" id="GO:0006508">
    <property type="term" value="P:proteolysis"/>
    <property type="evidence" value="ECO:0007669"/>
    <property type="project" value="UniProtKB-KW"/>
</dbReference>
<dbReference type="AlphaFoldDB" id="A0A5C6CJG1"/>
<comment type="caution">
    <text evidence="10">The sequence shown here is derived from an EMBL/GenBank/DDBJ whole genome shotgun (WGS) entry which is preliminary data.</text>
</comment>
<dbReference type="GO" id="GO:0008270">
    <property type="term" value="F:zinc ion binding"/>
    <property type="evidence" value="ECO:0007669"/>
    <property type="project" value="InterPro"/>
</dbReference>
<reference evidence="10 11" key="1">
    <citation type="submission" date="2019-02" db="EMBL/GenBank/DDBJ databases">
        <title>Deep-cultivation of Planctomycetes and their phenomic and genomic characterization uncovers novel biology.</title>
        <authorList>
            <person name="Wiegand S."/>
            <person name="Jogler M."/>
            <person name="Boedeker C."/>
            <person name="Pinto D."/>
            <person name="Vollmers J."/>
            <person name="Rivas-Marin E."/>
            <person name="Kohn T."/>
            <person name="Peeters S.H."/>
            <person name="Heuer A."/>
            <person name="Rast P."/>
            <person name="Oberbeckmann S."/>
            <person name="Bunk B."/>
            <person name="Jeske O."/>
            <person name="Meyerdierks A."/>
            <person name="Storesund J.E."/>
            <person name="Kallscheuer N."/>
            <person name="Luecker S."/>
            <person name="Lage O.M."/>
            <person name="Pohl T."/>
            <person name="Merkel B.J."/>
            <person name="Hornburger P."/>
            <person name="Mueller R.-W."/>
            <person name="Bruemmer F."/>
            <person name="Labrenz M."/>
            <person name="Spormann A.M."/>
            <person name="Op Den Camp H."/>
            <person name="Overmann J."/>
            <person name="Amann R."/>
            <person name="Jetten M.S.M."/>
            <person name="Mascher T."/>
            <person name="Medema M.H."/>
            <person name="Devos D.P."/>
            <person name="Kaster A.-K."/>
            <person name="Ovreas L."/>
            <person name="Rohde M."/>
            <person name="Galperin M.Y."/>
            <person name="Jogler C."/>
        </authorList>
    </citation>
    <scope>NUCLEOTIDE SEQUENCE [LARGE SCALE GENOMIC DNA]</scope>
    <source>
        <strain evidence="10 11">Pla144</strain>
    </source>
</reference>
<dbReference type="EMBL" id="SJPS01000006">
    <property type="protein sequence ID" value="TWU23717.1"/>
    <property type="molecule type" value="Genomic_DNA"/>
</dbReference>
<evidence type="ECO:0000256" key="3">
    <source>
        <dbReference type="ARBA" id="ARBA00022670"/>
    </source>
</evidence>
<keyword evidence="6" id="KW-0482">Metalloprotease</keyword>
<dbReference type="PANTHER" id="PTHR11705:SF143">
    <property type="entry name" value="SLL0236 PROTEIN"/>
    <property type="match status" value="1"/>
</dbReference>
<dbReference type="PROSITE" id="PS52035">
    <property type="entry name" value="PEPTIDASE_M14"/>
    <property type="match status" value="1"/>
</dbReference>
<evidence type="ECO:0000256" key="5">
    <source>
        <dbReference type="ARBA" id="ARBA00022833"/>
    </source>
</evidence>
<evidence type="ECO:0000256" key="6">
    <source>
        <dbReference type="ARBA" id="ARBA00023049"/>
    </source>
</evidence>
<feature type="chain" id="PRO_5023022614" evidence="8">
    <location>
        <begin position="22"/>
        <end position="256"/>
    </location>
</feature>
<evidence type="ECO:0000256" key="8">
    <source>
        <dbReference type="SAM" id="SignalP"/>
    </source>
</evidence>
<evidence type="ECO:0000259" key="9">
    <source>
        <dbReference type="PROSITE" id="PS52035"/>
    </source>
</evidence>
<protein>
    <submittedName>
        <fullName evidence="10">Bacteriocin BCN5</fullName>
    </submittedName>
</protein>
<evidence type="ECO:0000313" key="10">
    <source>
        <dbReference type="EMBL" id="TWU23717.1"/>
    </source>
</evidence>
<evidence type="ECO:0000256" key="2">
    <source>
        <dbReference type="ARBA" id="ARBA00005988"/>
    </source>
</evidence>
<comment type="cofactor">
    <cofactor evidence="1">
        <name>Zn(2+)</name>
        <dbReference type="ChEBI" id="CHEBI:29105"/>
    </cofactor>
</comment>
<comment type="similarity">
    <text evidence="2 7">Belongs to the peptidase M14 family.</text>
</comment>
<keyword evidence="5" id="KW-0862">Zinc</keyword>
<dbReference type="GO" id="GO:0005615">
    <property type="term" value="C:extracellular space"/>
    <property type="evidence" value="ECO:0007669"/>
    <property type="project" value="TreeGrafter"/>
</dbReference>
<comment type="caution">
    <text evidence="7">Lacks conserved residue(s) required for the propagation of feature annotation.</text>
</comment>
<proteinExistence type="inferred from homology"/>
<organism evidence="10 11">
    <name type="scientific">Bythopirellula polymerisocia</name>
    <dbReference type="NCBI Taxonomy" id="2528003"/>
    <lineage>
        <taxon>Bacteria</taxon>
        <taxon>Pseudomonadati</taxon>
        <taxon>Planctomycetota</taxon>
        <taxon>Planctomycetia</taxon>
        <taxon>Pirellulales</taxon>
        <taxon>Lacipirellulaceae</taxon>
        <taxon>Bythopirellula</taxon>
    </lineage>
</organism>
<feature type="domain" description="Peptidase M14" evidence="9">
    <location>
        <begin position="8"/>
        <end position="256"/>
    </location>
</feature>
<dbReference type="PANTHER" id="PTHR11705">
    <property type="entry name" value="PROTEASE FAMILY M14 CARBOXYPEPTIDASE A,B"/>
    <property type="match status" value="1"/>
</dbReference>
<dbReference type="OrthoDB" id="9802862at2"/>
<keyword evidence="3" id="KW-0645">Protease</keyword>
<dbReference type="GO" id="GO:0004181">
    <property type="term" value="F:metallocarboxypeptidase activity"/>
    <property type="evidence" value="ECO:0007669"/>
    <property type="project" value="InterPro"/>
</dbReference>
<accession>A0A5C6CJG1</accession>
<evidence type="ECO:0000256" key="4">
    <source>
        <dbReference type="ARBA" id="ARBA00022801"/>
    </source>
</evidence>
<keyword evidence="4" id="KW-0378">Hydrolase</keyword>